<protein>
    <recommendedName>
        <fullName evidence="4">DUF4283 domain-containing protein</fullName>
    </recommendedName>
</protein>
<accession>A0A2I0WVR7</accession>
<organism evidence="2 3">
    <name type="scientific">Dendrobium catenatum</name>
    <dbReference type="NCBI Taxonomy" id="906689"/>
    <lineage>
        <taxon>Eukaryota</taxon>
        <taxon>Viridiplantae</taxon>
        <taxon>Streptophyta</taxon>
        <taxon>Embryophyta</taxon>
        <taxon>Tracheophyta</taxon>
        <taxon>Spermatophyta</taxon>
        <taxon>Magnoliopsida</taxon>
        <taxon>Liliopsida</taxon>
        <taxon>Asparagales</taxon>
        <taxon>Orchidaceae</taxon>
        <taxon>Epidendroideae</taxon>
        <taxon>Malaxideae</taxon>
        <taxon>Dendrobiinae</taxon>
        <taxon>Dendrobium</taxon>
    </lineage>
</organism>
<reference evidence="2 3" key="2">
    <citation type="journal article" date="2017" name="Nature">
        <title>The Apostasia genome and the evolution of orchids.</title>
        <authorList>
            <person name="Zhang G.Q."/>
            <person name="Liu K.W."/>
            <person name="Li Z."/>
            <person name="Lohaus R."/>
            <person name="Hsiao Y.Y."/>
            <person name="Niu S.C."/>
            <person name="Wang J.Y."/>
            <person name="Lin Y.C."/>
            <person name="Xu Q."/>
            <person name="Chen L.J."/>
            <person name="Yoshida K."/>
            <person name="Fujiwara S."/>
            <person name="Wang Z.W."/>
            <person name="Zhang Y.Q."/>
            <person name="Mitsuda N."/>
            <person name="Wang M."/>
            <person name="Liu G.H."/>
            <person name="Pecoraro L."/>
            <person name="Huang H.X."/>
            <person name="Xiao X.J."/>
            <person name="Lin M."/>
            <person name="Wu X.Y."/>
            <person name="Wu W.L."/>
            <person name="Chen Y.Y."/>
            <person name="Chang S.B."/>
            <person name="Sakamoto S."/>
            <person name="Ohme-Takagi M."/>
            <person name="Yagi M."/>
            <person name="Zeng S.J."/>
            <person name="Shen C.Y."/>
            <person name="Yeh C.M."/>
            <person name="Luo Y.B."/>
            <person name="Tsai W.C."/>
            <person name="Van de Peer Y."/>
            <person name="Liu Z.J."/>
        </authorList>
    </citation>
    <scope>NUCLEOTIDE SEQUENCE [LARGE SCALE GENOMIC DNA]</scope>
    <source>
        <tissue evidence="2">The whole plant</tissue>
    </source>
</reference>
<reference evidence="2 3" key="1">
    <citation type="journal article" date="2016" name="Sci. Rep.">
        <title>The Dendrobium catenatum Lindl. genome sequence provides insights into polysaccharide synthase, floral development and adaptive evolution.</title>
        <authorList>
            <person name="Zhang G.Q."/>
            <person name="Xu Q."/>
            <person name="Bian C."/>
            <person name="Tsai W.C."/>
            <person name="Yeh C.M."/>
            <person name="Liu K.W."/>
            <person name="Yoshida K."/>
            <person name="Zhang L.S."/>
            <person name="Chang S.B."/>
            <person name="Chen F."/>
            <person name="Shi Y."/>
            <person name="Su Y.Y."/>
            <person name="Zhang Y.Q."/>
            <person name="Chen L.J."/>
            <person name="Yin Y."/>
            <person name="Lin M."/>
            <person name="Huang H."/>
            <person name="Deng H."/>
            <person name="Wang Z.W."/>
            <person name="Zhu S.L."/>
            <person name="Zhao X."/>
            <person name="Deng C."/>
            <person name="Niu S.C."/>
            <person name="Huang J."/>
            <person name="Wang M."/>
            <person name="Liu G.H."/>
            <person name="Yang H.J."/>
            <person name="Xiao X.J."/>
            <person name="Hsiao Y.Y."/>
            <person name="Wu W.L."/>
            <person name="Chen Y.Y."/>
            <person name="Mitsuda N."/>
            <person name="Ohme-Takagi M."/>
            <person name="Luo Y.B."/>
            <person name="Van de Peer Y."/>
            <person name="Liu Z.J."/>
        </authorList>
    </citation>
    <scope>NUCLEOTIDE SEQUENCE [LARGE SCALE GENOMIC DNA]</scope>
    <source>
        <tissue evidence="2">The whole plant</tissue>
    </source>
</reference>
<proteinExistence type="predicted"/>
<evidence type="ECO:0000313" key="3">
    <source>
        <dbReference type="Proteomes" id="UP000233837"/>
    </source>
</evidence>
<feature type="compositionally biased region" description="Polar residues" evidence="1">
    <location>
        <begin position="237"/>
        <end position="247"/>
    </location>
</feature>
<dbReference type="PANTHER" id="PTHR31286:SF180">
    <property type="entry name" value="OS10G0362600 PROTEIN"/>
    <property type="match status" value="1"/>
</dbReference>
<dbReference type="AlphaFoldDB" id="A0A2I0WVR7"/>
<name>A0A2I0WVR7_9ASPA</name>
<keyword evidence="3" id="KW-1185">Reference proteome</keyword>
<evidence type="ECO:0000313" key="2">
    <source>
        <dbReference type="EMBL" id="PKU79759.1"/>
    </source>
</evidence>
<dbReference type="Proteomes" id="UP000233837">
    <property type="component" value="Unassembled WGS sequence"/>
</dbReference>
<dbReference type="InterPro" id="IPR040256">
    <property type="entry name" value="At4g02000-like"/>
</dbReference>
<evidence type="ECO:0008006" key="4">
    <source>
        <dbReference type="Google" id="ProtNLM"/>
    </source>
</evidence>
<feature type="compositionally biased region" description="Polar residues" evidence="1">
    <location>
        <begin position="265"/>
        <end position="287"/>
    </location>
</feature>
<gene>
    <name evidence="2" type="ORF">MA16_Dca010987</name>
</gene>
<sequence length="287" mass="32247">MDFFFESIVTFFNPKVLHALGSIFGYPLQIDQATAIRTRPSVARVLVEVDISKKHAKEIWVGSKAYGYLQRVELEKVSYFCSHCKIHGHATSECFKLHSDLKGTPISTVEKSDLPKKTPINLEDDLPASPINNIRNIVKLITILMKNRDIVINKNMSDSADVAIEGDKELNIYVSIDSMLHNTNVNQLLIPHMNIVSIIELETIDKDVCEEGEFIPKSGMEVLKEDQLESDEKEDSMSSNFLGTTSNKNEEDDFIKVNRKKGKNVKSSFPSTPRCSRAHTSTKGCNV</sequence>
<feature type="region of interest" description="Disordered" evidence="1">
    <location>
        <begin position="225"/>
        <end position="287"/>
    </location>
</feature>
<dbReference type="EMBL" id="KZ502422">
    <property type="protein sequence ID" value="PKU79759.1"/>
    <property type="molecule type" value="Genomic_DNA"/>
</dbReference>
<evidence type="ECO:0000256" key="1">
    <source>
        <dbReference type="SAM" id="MobiDB-lite"/>
    </source>
</evidence>
<dbReference type="PANTHER" id="PTHR31286">
    <property type="entry name" value="GLYCINE-RICH CELL WALL STRUCTURAL PROTEIN 1.8-LIKE"/>
    <property type="match status" value="1"/>
</dbReference>